<comment type="function">
    <text evidence="6">Methyltransferase required for the conversion of 2-polyprenyl-6-methoxy-1,4-benzoquinol (DDMQH2) to 2-polyprenyl-3-methyl-6-methoxy-1,4-benzoquinol (DMQH2).</text>
</comment>
<dbReference type="GO" id="GO:0008425">
    <property type="term" value="F:2-methoxy-6-polyprenyl-1,4-benzoquinol methyltransferase activity"/>
    <property type="evidence" value="ECO:0007669"/>
    <property type="project" value="UniProtKB-UniRule"/>
</dbReference>
<dbReference type="PROSITE" id="PS01184">
    <property type="entry name" value="UBIE_2"/>
    <property type="match status" value="1"/>
</dbReference>
<comment type="similarity">
    <text evidence="6">Belongs to the class I-like SAM-binding methyltransferase superfamily. MenG/UbiE family.</text>
</comment>
<feature type="binding site" evidence="6">
    <location>
        <position position="163"/>
    </location>
    <ligand>
        <name>S-adenosyl-L-methionine</name>
        <dbReference type="ChEBI" id="CHEBI:59789"/>
    </ligand>
</feature>
<dbReference type="InterPro" id="IPR023576">
    <property type="entry name" value="UbiE/COQ5_MeTrFase_CS"/>
</dbReference>
<evidence type="ECO:0000256" key="5">
    <source>
        <dbReference type="ARBA" id="ARBA00046387"/>
    </source>
</evidence>
<keyword evidence="2 6" id="KW-0808">Transferase</keyword>
<protein>
    <recommendedName>
        <fullName evidence="6">2-methoxy-6-polyprenyl-1,4-benzoquinol methylase, mitochondrial</fullName>
        <ecNumber evidence="6">2.1.1.201</ecNumber>
    </recommendedName>
    <alternativeName>
        <fullName evidence="6">Ubiquinone biosynthesis methyltransferase COQ5</fullName>
    </alternativeName>
</protein>
<dbReference type="OrthoDB" id="6329284at2759"/>
<dbReference type="KEGG" id="obi:106876763"/>
<feature type="binding site" evidence="6">
    <location>
        <begin position="192"/>
        <end position="193"/>
    </location>
    <ligand>
        <name>S-adenosyl-L-methionine</name>
        <dbReference type="ChEBI" id="CHEBI:59789"/>
    </ligand>
</feature>
<comment type="subcellular location">
    <subcellularLocation>
        <location evidence="6">Mitochondrion inner membrane</location>
        <topology evidence="6">Peripheral membrane protein</topology>
        <orientation evidence="6">Matrix side</orientation>
    </subcellularLocation>
</comment>
<accession>A0A0L8GHR3</accession>
<dbReference type="PROSITE" id="PS01183">
    <property type="entry name" value="UBIE_1"/>
    <property type="match status" value="1"/>
</dbReference>
<dbReference type="Gene3D" id="3.40.50.150">
    <property type="entry name" value="Vaccinia Virus protein VP39"/>
    <property type="match status" value="1"/>
</dbReference>
<dbReference type="PROSITE" id="PS51608">
    <property type="entry name" value="SAM_MT_UBIE"/>
    <property type="match status" value="1"/>
</dbReference>
<evidence type="ECO:0000256" key="4">
    <source>
        <dbReference type="ARBA" id="ARBA00022691"/>
    </source>
</evidence>
<dbReference type="GO" id="GO:0031314">
    <property type="term" value="C:extrinsic component of mitochondrial inner membrane"/>
    <property type="evidence" value="ECO:0007669"/>
    <property type="project" value="UniProtKB-UniRule"/>
</dbReference>
<reference evidence="7" key="1">
    <citation type="submission" date="2015-07" db="EMBL/GenBank/DDBJ databases">
        <title>MeaNS - Measles Nucleotide Surveillance Program.</title>
        <authorList>
            <person name="Tran T."/>
            <person name="Druce J."/>
        </authorList>
    </citation>
    <scope>NUCLEOTIDE SEQUENCE</scope>
    <source>
        <strain evidence="7">UCB-OBI-ISO-001</strain>
        <tissue evidence="7">Gonad</tissue>
    </source>
</reference>
<keyword evidence="6" id="KW-0472">Membrane</keyword>
<dbReference type="HAMAP" id="MF_01813">
    <property type="entry name" value="MenG_UbiE_methyltr"/>
    <property type="match status" value="1"/>
</dbReference>
<dbReference type="AlphaFoldDB" id="A0A0L8GHR3"/>
<comment type="caution">
    <text evidence="6">Lacks conserved residue(s) required for the propagation of feature annotation.</text>
</comment>
<organism evidence="7">
    <name type="scientific">Octopus bimaculoides</name>
    <name type="common">California two-spotted octopus</name>
    <dbReference type="NCBI Taxonomy" id="37653"/>
    <lineage>
        <taxon>Eukaryota</taxon>
        <taxon>Metazoa</taxon>
        <taxon>Spiralia</taxon>
        <taxon>Lophotrochozoa</taxon>
        <taxon>Mollusca</taxon>
        <taxon>Cephalopoda</taxon>
        <taxon>Coleoidea</taxon>
        <taxon>Octopodiformes</taxon>
        <taxon>Octopoda</taxon>
        <taxon>Incirrata</taxon>
        <taxon>Octopodidae</taxon>
        <taxon>Octopus</taxon>
    </lineage>
</organism>
<sequence>MSAGLVSRRVCRRLFLLNRQCLTTLQHRNLSEEPKTEQKTHFGFQSIPESEKESKVHEVFKNVANKYDLMNDAMSVGIHRLWKDYFIRQLAPTCETKLVDVAGGTGDIAFRFLNYVKHLRADLPNDAEDFDQLFKDEFVTISSSPEVEKDAGVEASAQVTVCDINQSMLDVGQKRCKELGYDPASIKWVQGNAESLPLEDNQFDAYTIAFGIRNVTHVDKVLEEAYRVLRPGGRFLCLEFSQVPNFAIRNVYDFYSFQVIPVLGQVLAGDWKSYQYLVESIRQFPDQEQFASMIRAAGFQMVTYENLTFGVTALHSGFKL</sequence>
<dbReference type="PANTHER" id="PTHR43591">
    <property type="entry name" value="METHYLTRANSFERASE"/>
    <property type="match status" value="1"/>
</dbReference>
<dbReference type="InterPro" id="IPR004033">
    <property type="entry name" value="UbiE/COQ5_MeTrFase"/>
</dbReference>
<comment type="catalytic activity">
    <reaction evidence="6">
        <text>a 2-methoxy-6-(all-trans-polyprenyl)benzene-1,4-diol + S-adenosyl-L-methionine = a 5-methoxy-2-methyl-3-(all-trans-polyprenyl)benzene-1,4-diol + S-adenosyl-L-homocysteine + H(+)</text>
        <dbReference type="Rhea" id="RHEA:28286"/>
        <dbReference type="Rhea" id="RHEA-COMP:10858"/>
        <dbReference type="Rhea" id="RHEA-COMP:10859"/>
        <dbReference type="ChEBI" id="CHEBI:15378"/>
        <dbReference type="ChEBI" id="CHEBI:57856"/>
        <dbReference type="ChEBI" id="CHEBI:59789"/>
        <dbReference type="ChEBI" id="CHEBI:84166"/>
        <dbReference type="ChEBI" id="CHEBI:84167"/>
        <dbReference type="EC" id="2.1.1.201"/>
    </reaction>
</comment>
<dbReference type="CDD" id="cd02440">
    <property type="entry name" value="AdoMet_MTases"/>
    <property type="match status" value="1"/>
</dbReference>
<keyword evidence="1 6" id="KW-0489">Methyltransferase</keyword>
<dbReference type="STRING" id="37653.A0A0L8GHR3"/>
<keyword evidence="4 6" id="KW-0949">S-adenosyl-L-methionine</keyword>
<evidence type="ECO:0000313" key="7">
    <source>
        <dbReference type="EMBL" id="KOF76498.1"/>
    </source>
</evidence>
<keyword evidence="3 6" id="KW-0831">Ubiquinone biosynthesis</keyword>
<comment type="pathway">
    <text evidence="6">Cofactor biosynthesis; ubiquinone biosynthesis.</text>
</comment>
<evidence type="ECO:0000256" key="1">
    <source>
        <dbReference type="ARBA" id="ARBA00022603"/>
    </source>
</evidence>
<dbReference type="EMBL" id="KQ421758">
    <property type="protein sequence ID" value="KOF76498.1"/>
    <property type="molecule type" value="Genomic_DNA"/>
</dbReference>
<feature type="binding site" evidence="6">
    <location>
        <position position="105"/>
    </location>
    <ligand>
        <name>S-adenosyl-L-methionine</name>
        <dbReference type="ChEBI" id="CHEBI:59789"/>
    </ligand>
</feature>
<dbReference type="SUPFAM" id="SSF53335">
    <property type="entry name" value="S-adenosyl-L-methionine-dependent methyltransferases"/>
    <property type="match status" value="1"/>
</dbReference>
<evidence type="ECO:0000256" key="2">
    <source>
        <dbReference type="ARBA" id="ARBA00022679"/>
    </source>
</evidence>
<evidence type="ECO:0000256" key="3">
    <source>
        <dbReference type="ARBA" id="ARBA00022688"/>
    </source>
</evidence>
<gene>
    <name evidence="7" type="ORF">OCBIM_22033219mg</name>
</gene>
<dbReference type="NCBIfam" id="TIGR01934">
    <property type="entry name" value="MenG_MenH_UbiE"/>
    <property type="match status" value="1"/>
</dbReference>
<dbReference type="InterPro" id="IPR029063">
    <property type="entry name" value="SAM-dependent_MTases_sf"/>
</dbReference>
<keyword evidence="6" id="KW-0496">Mitochondrion</keyword>
<dbReference type="FunFam" id="3.40.50.150:FF:000064">
    <property type="entry name" value="2-methoxy-6-polyprenyl-1,4-benzoquinol methylase, mitochondrial"/>
    <property type="match status" value="1"/>
</dbReference>
<dbReference type="UniPathway" id="UPA00232"/>
<evidence type="ECO:0000256" key="6">
    <source>
        <dbReference type="HAMAP-Rule" id="MF_03191"/>
    </source>
</evidence>
<keyword evidence="6" id="KW-0999">Mitochondrion inner membrane</keyword>
<dbReference type="EC" id="2.1.1.201" evidence="6"/>
<dbReference type="PANTHER" id="PTHR43591:SF24">
    <property type="entry name" value="2-METHOXY-6-POLYPRENYL-1,4-BENZOQUINOL METHYLASE, MITOCHONDRIAL"/>
    <property type="match status" value="1"/>
</dbReference>
<comment type="subunit">
    <text evidence="5">Component of a multi-subunit COQ enzyme complex, composed of at least COQ3, COQ4, COQ5, COQ6, COQ7 and COQ9. Interacts with PYURF; the interaction is direct, stabilizes COQ5 protein and associates PYURF with COQ enzyme complex.</text>
</comment>
<proteinExistence type="inferred from homology"/>
<name>A0A0L8GHR3_OCTBM</name>
<dbReference type="GO" id="GO:0032259">
    <property type="term" value="P:methylation"/>
    <property type="evidence" value="ECO:0007669"/>
    <property type="project" value="UniProtKB-KW"/>
</dbReference>
<dbReference type="Pfam" id="PF01209">
    <property type="entry name" value="Ubie_methyltran"/>
    <property type="match status" value="1"/>
</dbReference>